<dbReference type="PANTHER" id="PTHR48258">
    <property type="entry name" value="DUF4218 DOMAIN-CONTAINING PROTEIN-RELATED"/>
    <property type="match status" value="1"/>
</dbReference>
<dbReference type="InterPro" id="IPR004252">
    <property type="entry name" value="Probable_transposase_24"/>
</dbReference>
<name>A0AAQ3WMG5_PASNO</name>
<evidence type="ECO:0000313" key="5">
    <source>
        <dbReference type="EMBL" id="WVZ67227.1"/>
    </source>
</evidence>
<reference evidence="5 6" key="1">
    <citation type="submission" date="2024-02" db="EMBL/GenBank/DDBJ databases">
        <title>High-quality chromosome-scale genome assembly of Pensacola bahiagrass (Paspalum notatum Flugge var. saurae).</title>
        <authorList>
            <person name="Vega J.M."/>
            <person name="Podio M."/>
            <person name="Orjuela J."/>
            <person name="Siena L.A."/>
            <person name="Pessino S.C."/>
            <person name="Combes M.C."/>
            <person name="Mariac C."/>
            <person name="Albertini E."/>
            <person name="Pupilli F."/>
            <person name="Ortiz J.P.A."/>
            <person name="Leblanc O."/>
        </authorList>
    </citation>
    <scope>NUCLEOTIDE SEQUENCE [LARGE SCALE GENOMIC DNA]</scope>
    <source>
        <strain evidence="5">R1</strain>
        <tissue evidence="5">Leaf</tissue>
    </source>
</reference>
<feature type="region of interest" description="Disordered" evidence="1">
    <location>
        <begin position="534"/>
        <end position="576"/>
    </location>
</feature>
<dbReference type="InterPro" id="IPR025452">
    <property type="entry name" value="DUF4218"/>
</dbReference>
<evidence type="ECO:0000256" key="1">
    <source>
        <dbReference type="SAM" id="MobiDB-lite"/>
    </source>
</evidence>
<organism evidence="5 6">
    <name type="scientific">Paspalum notatum var. saurae</name>
    <dbReference type="NCBI Taxonomy" id="547442"/>
    <lineage>
        <taxon>Eukaryota</taxon>
        <taxon>Viridiplantae</taxon>
        <taxon>Streptophyta</taxon>
        <taxon>Embryophyta</taxon>
        <taxon>Tracheophyta</taxon>
        <taxon>Spermatophyta</taxon>
        <taxon>Magnoliopsida</taxon>
        <taxon>Liliopsida</taxon>
        <taxon>Poales</taxon>
        <taxon>Poaceae</taxon>
        <taxon>PACMAD clade</taxon>
        <taxon>Panicoideae</taxon>
        <taxon>Andropogonodae</taxon>
        <taxon>Paspaleae</taxon>
        <taxon>Paspalinae</taxon>
        <taxon>Paspalum</taxon>
    </lineage>
</organism>
<gene>
    <name evidence="5" type="ORF">U9M48_016335</name>
</gene>
<evidence type="ECO:0000259" key="2">
    <source>
        <dbReference type="Pfam" id="PF13952"/>
    </source>
</evidence>
<dbReference type="Pfam" id="PF13960">
    <property type="entry name" value="DUF4218"/>
    <property type="match status" value="1"/>
</dbReference>
<feature type="domain" description="DUF4216" evidence="2">
    <location>
        <begin position="1009"/>
        <end position="1084"/>
    </location>
</feature>
<keyword evidence="6" id="KW-1185">Reference proteome</keyword>
<dbReference type="InterPro" id="IPR029480">
    <property type="entry name" value="Transpos_assoc"/>
</dbReference>
<dbReference type="InterPro" id="IPR004242">
    <property type="entry name" value="Transposase_21"/>
</dbReference>
<evidence type="ECO:0008006" key="7">
    <source>
        <dbReference type="Google" id="ProtNLM"/>
    </source>
</evidence>
<sequence>MDRGWINKAKTSIEYKTGVYQFLLFAFRDRSRQEKILCPCINCANCLMKSYTEVREHLWCDGFLRAYTRWTHHGEDPLPPSAHNISEIIEHNNLVEAHQPRVDDIEGLLHAALGGHDEPSLPNLGAEEISGIDIIESQASEQNTEEQVEDITLRKLLEDAKTELYPGCTTYSKLSFIIRLYQNKCLFGWSKESFDAQLKLFAETLPDASNVPTNYYHAKKIIKSLGLDYIKIHACPNDCMLFYGKRDKQEICHICGSSRWLTPKKKGAVADSVNGKKKAAKVFRYFPLIPRLQRMFATERSSKNMRWHAEERTEDGKLRHPADAQAWKTFDTMFPDFKLDPRNIRLGLATDGFNPFGMVSSKHSTWPVILVPYNLPPWLCMKQSNFILSMIIPGPKGPGNDIDTYLEPLVEELLELWSGVDNTYDALNKKEKFKLHAALLWTIHDFPAYASVSGYSTKGKYGCPICAEHTSSVWLNEGHIYCYMGHRQWLLKDHVFRTQKQQFDGHVEDRSAPKVASGRSVLIKLKGKEFGVNKLQNKKKETNKSKENKRKRNAKGNTSKSTVKQTSSKHDSDEKDPMDWWKKKSILFILPYWEHLLLCHNIDVMHTEKNVCENFINTLLDDAKSKDNLQACLDLVELGIRHDLHPKLLENGRYDIPKAPFVMSREKKEILCSTIQNIKTPVGYASNISRCVDMKAFKLTGLKSHDCHILIEHLLPIALRSCYPNKDTMSIVVELSNFFKSLCSKVLDISEIENLQEQVVLTLCKMEKLFVPSFFTLMVHLIVHLLDEAKLGGPVHYRWMYPFERYFVRLKGYVRNRAQPEGCMAEGYIADECLTFCSEFLKDIRNSSIEEINSEEHRYLFDSFGEPIGAVKNVRLDAKTLIQAHRYVLRHIDDIESYRREFLEEEKKRRKQSTFTAVESEKLINEQFHDWFYQKVLLLNNGDADIPEKILRLAEKPSNLGRQFSGLAINGFKFQTTSRENNCETQNSGVVNVSEDGDTNYYGRITEILELNYNGAFKVIMFKCDWYDVHHRVGMKQDEFGFTLLNSTRLIHTGHKLMDDPFVFLSQVEQVFYVQDGKHNDWCIPVRVKPRDLFDMGRTEDRNVQEYTSAQVWHMAPMSRRIRNLDFVENSFQNEEINDMRRNSESINNSDGQNITMEDLHDNFYEFHADGRMKRRRGHTKLADVEGLPEGTKIVVTLDRFNVPVSKSAAVLGSYLGTVVRKPHLAPLNLLKWNHKVFKQVYHKKMIDEVERKFAIDVKARKWLLNQLGNKWRQYKRQLKIKFYKPNLPLERVLQNVPETVDESQWASLVSYWYSDEAKEMSRKNQGNAKNIKYPHTLGRTSTARKRKELEDKCGEEIDRATLFDACHKNKEGAYVNSITEEKMNEVYMILAEKRLDRDITEEDIEEAMNTAFGKDHSGRVRGMGPTITPSNYYSMRFGNSSGSNAPGTNNWKEAKGFMKFVMSFLQKKFPEEDLMSQAPKFLQEFAENCATRAAHNSSDGGESTSSDEA</sequence>
<dbReference type="Pfam" id="PF13952">
    <property type="entry name" value="DUF4216"/>
    <property type="match status" value="1"/>
</dbReference>
<dbReference type="Pfam" id="PF13963">
    <property type="entry name" value="Transpos_assoc"/>
    <property type="match status" value="1"/>
</dbReference>
<dbReference type="PANTHER" id="PTHR48258:SF12">
    <property type="entry name" value="TRANSPOSON PROTEIN, CACTA, EN_SPM SUB-CLASS"/>
    <property type="match status" value="1"/>
</dbReference>
<feature type="domain" description="Transposase-associated" evidence="4">
    <location>
        <begin position="3"/>
        <end position="75"/>
    </location>
</feature>
<dbReference type="Pfam" id="PF03004">
    <property type="entry name" value="Transposase_24"/>
    <property type="match status" value="1"/>
</dbReference>
<dbReference type="EMBL" id="CP144748">
    <property type="protein sequence ID" value="WVZ67227.1"/>
    <property type="molecule type" value="Genomic_DNA"/>
</dbReference>
<dbReference type="Proteomes" id="UP001341281">
    <property type="component" value="Chromosome 04"/>
</dbReference>
<dbReference type="Pfam" id="PF02992">
    <property type="entry name" value="Transposase_21"/>
    <property type="match status" value="1"/>
</dbReference>
<protein>
    <recommendedName>
        <fullName evidence="7">Transposase</fullName>
    </recommendedName>
</protein>
<evidence type="ECO:0000259" key="4">
    <source>
        <dbReference type="Pfam" id="PF13963"/>
    </source>
</evidence>
<evidence type="ECO:0000259" key="3">
    <source>
        <dbReference type="Pfam" id="PF13960"/>
    </source>
</evidence>
<feature type="domain" description="DUF4218" evidence="3">
    <location>
        <begin position="742"/>
        <end position="846"/>
    </location>
</feature>
<evidence type="ECO:0000313" key="6">
    <source>
        <dbReference type="Proteomes" id="UP001341281"/>
    </source>
</evidence>
<accession>A0AAQ3WMG5</accession>
<dbReference type="InterPro" id="IPR025312">
    <property type="entry name" value="DUF4216"/>
</dbReference>
<proteinExistence type="predicted"/>